<dbReference type="SUPFAM" id="SSF56176">
    <property type="entry name" value="FAD-binding/transporter-associated domain-like"/>
    <property type="match status" value="1"/>
</dbReference>
<name>A0AAD4VVK1_PRUDU</name>
<organism evidence="2 3">
    <name type="scientific">Prunus dulcis</name>
    <name type="common">Almond</name>
    <name type="synonym">Amygdalus dulcis</name>
    <dbReference type="NCBI Taxonomy" id="3755"/>
    <lineage>
        <taxon>Eukaryota</taxon>
        <taxon>Viridiplantae</taxon>
        <taxon>Streptophyta</taxon>
        <taxon>Embryophyta</taxon>
        <taxon>Tracheophyta</taxon>
        <taxon>Spermatophyta</taxon>
        <taxon>Magnoliopsida</taxon>
        <taxon>eudicotyledons</taxon>
        <taxon>Gunneridae</taxon>
        <taxon>Pentapetalae</taxon>
        <taxon>rosids</taxon>
        <taxon>fabids</taxon>
        <taxon>Rosales</taxon>
        <taxon>Rosaceae</taxon>
        <taxon>Amygdaloideae</taxon>
        <taxon>Amygdaleae</taxon>
        <taxon>Prunus</taxon>
    </lineage>
</organism>
<dbReference type="GO" id="GO:0050660">
    <property type="term" value="F:flavin adenine dinucleotide binding"/>
    <property type="evidence" value="ECO:0007669"/>
    <property type="project" value="InterPro"/>
</dbReference>
<dbReference type="AlphaFoldDB" id="A0AAD4VVK1"/>
<evidence type="ECO:0000313" key="3">
    <source>
        <dbReference type="Proteomes" id="UP001054821"/>
    </source>
</evidence>
<feature type="signal peptide" evidence="1">
    <location>
        <begin position="1"/>
        <end position="22"/>
    </location>
</feature>
<dbReference type="PANTHER" id="PTHR32448">
    <property type="entry name" value="OS08G0158400 PROTEIN"/>
    <property type="match status" value="1"/>
</dbReference>
<accession>A0AAD4VVK1</accession>
<evidence type="ECO:0000256" key="1">
    <source>
        <dbReference type="SAM" id="SignalP"/>
    </source>
</evidence>
<protein>
    <submittedName>
        <fullName evidence="2">Uncharacterized protein</fullName>
    </submittedName>
</protein>
<gene>
    <name evidence="2" type="ORF">L3X38_022203</name>
</gene>
<keyword evidence="1" id="KW-0732">Signal</keyword>
<comment type="caution">
    <text evidence="2">The sequence shown here is derived from an EMBL/GenBank/DDBJ whole genome shotgun (WGS) entry which is preliminary data.</text>
</comment>
<keyword evidence="3" id="KW-1185">Reference proteome</keyword>
<dbReference type="EMBL" id="JAJFAZ020000004">
    <property type="protein sequence ID" value="KAI5332075.1"/>
    <property type="molecule type" value="Genomic_DNA"/>
</dbReference>
<feature type="chain" id="PRO_5042208186" evidence="1">
    <location>
        <begin position="23"/>
        <end position="66"/>
    </location>
</feature>
<dbReference type="InterPro" id="IPR036318">
    <property type="entry name" value="FAD-bd_PCMH-like_sf"/>
</dbReference>
<dbReference type="Gene3D" id="3.30.465.10">
    <property type="match status" value="1"/>
</dbReference>
<sequence>MEISHVKLVPLLLLILLNSVWIWEKSKVHGFPAGVCETVRVGGHISGGGYGNMLRKYGLAVCGQCP</sequence>
<reference evidence="2 3" key="1">
    <citation type="journal article" date="2022" name="G3 (Bethesda)">
        <title>Whole-genome sequence and methylome profiling of the almond [Prunus dulcis (Mill.) D.A. Webb] cultivar 'Nonpareil'.</title>
        <authorList>
            <person name="D'Amico-Willman K.M."/>
            <person name="Ouma W.Z."/>
            <person name="Meulia T."/>
            <person name="Sideli G.M."/>
            <person name="Gradziel T.M."/>
            <person name="Fresnedo-Ramirez J."/>
        </authorList>
    </citation>
    <scope>NUCLEOTIDE SEQUENCE [LARGE SCALE GENOMIC DNA]</scope>
    <source>
        <strain evidence="2">Clone GOH B32 T37-40</strain>
    </source>
</reference>
<dbReference type="InterPro" id="IPR016169">
    <property type="entry name" value="FAD-bd_PCMH_sub2"/>
</dbReference>
<proteinExistence type="predicted"/>
<evidence type="ECO:0000313" key="2">
    <source>
        <dbReference type="EMBL" id="KAI5332075.1"/>
    </source>
</evidence>
<dbReference type="Proteomes" id="UP001054821">
    <property type="component" value="Chromosome 4"/>
</dbReference>